<accession>A0A4Q7AXP5</accession>
<dbReference type="RefSeq" id="WP_130145806.1">
    <property type="nucleotide sequence ID" value="NZ_SGSU01000009.1"/>
</dbReference>
<dbReference type="EMBL" id="SGSU01000009">
    <property type="protein sequence ID" value="RZG66915.1"/>
    <property type="molecule type" value="Genomic_DNA"/>
</dbReference>
<evidence type="ECO:0000313" key="2">
    <source>
        <dbReference type="Proteomes" id="UP000293483"/>
    </source>
</evidence>
<dbReference type="AlphaFoldDB" id="A0A4Q7AXP5"/>
<gene>
    <name evidence="1" type="ORF">EXE25_09560</name>
</gene>
<comment type="caution">
    <text evidence="1">The sequence shown here is derived from an EMBL/GenBank/DDBJ whole genome shotgun (WGS) entry which is preliminary data.</text>
</comment>
<dbReference type="Proteomes" id="UP000293483">
    <property type="component" value="Unassembled WGS sequence"/>
</dbReference>
<protein>
    <submittedName>
        <fullName evidence="1">Uncharacterized protein</fullName>
    </submittedName>
</protein>
<sequence>MSYALIDNATLTAVERFLGKIGTNNSDSINGDLVAVENFLQAILFYDDLICIDNYKPEFREQRKKDFDYIRFLSEDDYNLLEINSLAKDEAKNINPEIRGGEFVNEDFKSLIEQLKMNIVCTWDLTSSVYYLTLKMLGQPYSPEFEKYSEISASIFSELSDLQGTQNGYWSKEVKLVSSTGHVFTEDYFRNSRESKNRGEGGMTDALSTFIASLNWLAYKSIYYSYAAQHLKADTFIHPLRHAYQIQWMKRNGSFGSDFTSRLVHNLNNQIKTTSSEIISHGYADSFSLELPIFSAWIINQCDGNTSQVIPTALELKNNQIFKDVRSILREIHKAYDEDGIAEGNKRVTKLLSDLDKVCGDIKRSYGLPTTQGVSTSFLIKCINSVTSLKFGFSLPEIDKSIPIPRFMQNHNQKVFSNVFKSLTHELTNTERLGSLRTQLGASFFIEPRLRASLKVEDPKFRWRSSDWKRHM</sequence>
<organism evidence="1 2">
    <name type="scientific">Acinetobacter bouvetii</name>
    <dbReference type="NCBI Taxonomy" id="202951"/>
    <lineage>
        <taxon>Bacteria</taxon>
        <taxon>Pseudomonadati</taxon>
        <taxon>Pseudomonadota</taxon>
        <taxon>Gammaproteobacteria</taxon>
        <taxon>Moraxellales</taxon>
        <taxon>Moraxellaceae</taxon>
        <taxon>Acinetobacter</taxon>
    </lineage>
</organism>
<name>A0A4Q7AXP5_9GAMM</name>
<evidence type="ECO:0000313" key="1">
    <source>
        <dbReference type="EMBL" id="RZG66915.1"/>
    </source>
</evidence>
<reference evidence="1 2" key="1">
    <citation type="submission" date="2019-02" db="EMBL/GenBank/DDBJ databases">
        <title>The Batch Genome Submission of Acinetobacter spp. strains.</title>
        <authorList>
            <person name="Qin J."/>
            <person name="Hu Y."/>
            <person name="Ye H."/>
            <person name="Wei L."/>
            <person name="Feng Y."/>
            <person name="Zong Z."/>
        </authorList>
    </citation>
    <scope>NUCLEOTIDE SEQUENCE [LARGE SCALE GENOMIC DNA]</scope>
    <source>
        <strain evidence="1 2">WCHABo060081</strain>
    </source>
</reference>
<proteinExistence type="predicted"/>